<reference evidence="6" key="1">
    <citation type="submission" date="2020-07" db="EMBL/GenBank/DDBJ databases">
        <title>Huge and variable diversity of episymbiotic CPR bacteria and DPANN archaea in groundwater ecosystems.</title>
        <authorList>
            <person name="He C.Y."/>
            <person name="Keren R."/>
            <person name="Whittaker M."/>
            <person name="Farag I.F."/>
            <person name="Doudna J."/>
            <person name="Cate J.H.D."/>
            <person name="Banfield J.F."/>
        </authorList>
    </citation>
    <scope>NUCLEOTIDE SEQUENCE</scope>
    <source>
        <strain evidence="6">NC_groundwater_1520_Pr4_B-0.1um_53_5</strain>
    </source>
</reference>
<gene>
    <name evidence="6" type="ORF">HY768_07835</name>
</gene>
<dbReference type="SUPFAM" id="SSF54862">
    <property type="entry name" value="4Fe-4S ferredoxins"/>
    <property type="match status" value="1"/>
</dbReference>
<dbReference type="InterPro" id="IPR050572">
    <property type="entry name" value="Fe-S_Ferredoxin"/>
</dbReference>
<keyword evidence="4" id="KW-0411">Iron-sulfur</keyword>
<sequence>MKYLKTSPDKCQGVRACEKICSKTFFRTEDQALSAIQVKGIEGKFEINVCNQCGDCIAVCPVLALKRNQQGVVMPDKKLCVGCLMCVGYCPTLSMRTHPSLSEPFKCVACGACAKACPEKALEIVERD</sequence>
<proteinExistence type="predicted"/>
<dbReference type="GO" id="GO:0051539">
    <property type="term" value="F:4 iron, 4 sulfur cluster binding"/>
    <property type="evidence" value="ECO:0007669"/>
    <property type="project" value="UniProtKB-KW"/>
</dbReference>
<dbReference type="InterPro" id="IPR017900">
    <property type="entry name" value="4Fe4S_Fe_S_CS"/>
</dbReference>
<evidence type="ECO:0000256" key="2">
    <source>
        <dbReference type="ARBA" id="ARBA00022723"/>
    </source>
</evidence>
<dbReference type="GO" id="GO:0046872">
    <property type="term" value="F:metal ion binding"/>
    <property type="evidence" value="ECO:0007669"/>
    <property type="project" value="UniProtKB-KW"/>
</dbReference>
<evidence type="ECO:0000256" key="4">
    <source>
        <dbReference type="ARBA" id="ARBA00023014"/>
    </source>
</evidence>
<keyword evidence="3" id="KW-0408">Iron</keyword>
<dbReference type="PROSITE" id="PS00198">
    <property type="entry name" value="4FE4S_FER_1"/>
    <property type="match status" value="2"/>
</dbReference>
<feature type="domain" description="4Fe-4S ferredoxin-type" evidence="5">
    <location>
        <begin position="97"/>
        <end position="127"/>
    </location>
</feature>
<dbReference type="CDD" id="cd16372">
    <property type="entry name" value="DMSOR_beta_like"/>
    <property type="match status" value="1"/>
</dbReference>
<organism evidence="6 7">
    <name type="scientific">candidate division TA06 bacterium</name>
    <dbReference type="NCBI Taxonomy" id="2250710"/>
    <lineage>
        <taxon>Bacteria</taxon>
        <taxon>Bacteria division TA06</taxon>
    </lineage>
</organism>
<evidence type="ECO:0000256" key="3">
    <source>
        <dbReference type="ARBA" id="ARBA00023004"/>
    </source>
</evidence>
<evidence type="ECO:0000259" key="5">
    <source>
        <dbReference type="PROSITE" id="PS51379"/>
    </source>
</evidence>
<comment type="caution">
    <text evidence="6">The sequence shown here is derived from an EMBL/GenBank/DDBJ whole genome shotgun (WGS) entry which is preliminary data.</text>
</comment>
<dbReference type="Pfam" id="PF13237">
    <property type="entry name" value="Fer4_10"/>
    <property type="match status" value="1"/>
</dbReference>
<dbReference type="PROSITE" id="PS51379">
    <property type="entry name" value="4FE4S_FER_2"/>
    <property type="match status" value="3"/>
</dbReference>
<dbReference type="Pfam" id="PF12800">
    <property type="entry name" value="Fer4_4"/>
    <property type="match status" value="1"/>
</dbReference>
<evidence type="ECO:0000313" key="7">
    <source>
        <dbReference type="Proteomes" id="UP000736328"/>
    </source>
</evidence>
<accession>A0A933I9L2</accession>
<keyword evidence="1" id="KW-0004">4Fe-4S</keyword>
<keyword evidence="2" id="KW-0479">Metal-binding</keyword>
<dbReference type="Proteomes" id="UP000736328">
    <property type="component" value="Unassembled WGS sequence"/>
</dbReference>
<dbReference type="PANTHER" id="PTHR43687">
    <property type="entry name" value="ADENYLYLSULFATE REDUCTASE, BETA SUBUNIT"/>
    <property type="match status" value="1"/>
</dbReference>
<evidence type="ECO:0000256" key="1">
    <source>
        <dbReference type="ARBA" id="ARBA00022485"/>
    </source>
</evidence>
<dbReference type="InterPro" id="IPR017896">
    <property type="entry name" value="4Fe4S_Fe-S-bd"/>
</dbReference>
<dbReference type="PANTHER" id="PTHR43687:SF1">
    <property type="entry name" value="FERREDOXIN III"/>
    <property type="match status" value="1"/>
</dbReference>
<dbReference type="AlphaFoldDB" id="A0A933I9L2"/>
<evidence type="ECO:0000313" key="6">
    <source>
        <dbReference type="EMBL" id="MBI4727117.1"/>
    </source>
</evidence>
<feature type="domain" description="4Fe-4S ferredoxin-type" evidence="5">
    <location>
        <begin position="71"/>
        <end position="92"/>
    </location>
</feature>
<dbReference type="Gene3D" id="3.30.70.20">
    <property type="match status" value="2"/>
</dbReference>
<feature type="domain" description="4Fe-4S ferredoxin-type" evidence="5">
    <location>
        <begin position="43"/>
        <end position="70"/>
    </location>
</feature>
<name>A0A933I9L2_UNCT6</name>
<dbReference type="EMBL" id="JACQXR010000101">
    <property type="protein sequence ID" value="MBI4727117.1"/>
    <property type="molecule type" value="Genomic_DNA"/>
</dbReference>
<protein>
    <submittedName>
        <fullName evidence="6">4Fe-4S binding protein</fullName>
    </submittedName>
</protein>